<sequence length="26" mass="2867">MQSNSTEIKVKAGNLLIKSSLADKQY</sequence>
<protein>
    <submittedName>
        <fullName evidence="1">Uncharacterized protein</fullName>
    </submittedName>
</protein>
<dbReference type="Proteomes" id="UP000054988">
    <property type="component" value="Unassembled WGS sequence"/>
</dbReference>
<gene>
    <name evidence="1" type="ORF">WG66_8068</name>
</gene>
<dbReference type="AlphaFoldDB" id="A0A0W0FSR0"/>
<evidence type="ECO:0000313" key="1">
    <source>
        <dbReference type="EMBL" id="KTB39363.1"/>
    </source>
</evidence>
<accession>A0A0W0FSR0</accession>
<name>A0A0W0FSR0_MONRR</name>
<evidence type="ECO:0000313" key="2">
    <source>
        <dbReference type="Proteomes" id="UP000054988"/>
    </source>
</evidence>
<reference evidence="1 2" key="1">
    <citation type="submission" date="2015-12" db="EMBL/GenBank/DDBJ databases">
        <title>Draft genome sequence of Moniliophthora roreri, the causal agent of frosty pod rot of cacao.</title>
        <authorList>
            <person name="Aime M.C."/>
            <person name="Diaz-Valderrama J.R."/>
            <person name="Kijpornyongpan T."/>
            <person name="Phillips-Mora W."/>
        </authorList>
    </citation>
    <scope>NUCLEOTIDE SEQUENCE [LARGE SCALE GENOMIC DNA]</scope>
    <source>
        <strain evidence="1 2">MCA 2952</strain>
    </source>
</reference>
<organism evidence="1 2">
    <name type="scientific">Moniliophthora roreri</name>
    <name type="common">Frosty pod rot fungus</name>
    <name type="synonym">Monilia roreri</name>
    <dbReference type="NCBI Taxonomy" id="221103"/>
    <lineage>
        <taxon>Eukaryota</taxon>
        <taxon>Fungi</taxon>
        <taxon>Dikarya</taxon>
        <taxon>Basidiomycota</taxon>
        <taxon>Agaricomycotina</taxon>
        <taxon>Agaricomycetes</taxon>
        <taxon>Agaricomycetidae</taxon>
        <taxon>Agaricales</taxon>
        <taxon>Marasmiineae</taxon>
        <taxon>Marasmiaceae</taxon>
        <taxon>Moniliophthora</taxon>
    </lineage>
</organism>
<proteinExistence type="predicted"/>
<comment type="caution">
    <text evidence="1">The sequence shown here is derived from an EMBL/GenBank/DDBJ whole genome shotgun (WGS) entry which is preliminary data.</text>
</comment>
<dbReference type="EMBL" id="LATX01001685">
    <property type="protein sequence ID" value="KTB39363.1"/>
    <property type="molecule type" value="Genomic_DNA"/>
</dbReference>